<name>M5ERY3_9HYPH</name>
<accession>M5ERY3</accession>
<dbReference type="Pfam" id="PF00282">
    <property type="entry name" value="Pyridoxal_deC"/>
    <property type="match status" value="1"/>
</dbReference>
<dbReference type="GO" id="GO:0005737">
    <property type="term" value="C:cytoplasm"/>
    <property type="evidence" value="ECO:0007669"/>
    <property type="project" value="TreeGrafter"/>
</dbReference>
<keyword evidence="4 6" id="KW-0663">Pyridoxal phosphate</keyword>
<dbReference type="Gene3D" id="3.90.1150.10">
    <property type="entry name" value="Aspartate Aminotransferase, domain 1"/>
    <property type="match status" value="1"/>
</dbReference>
<evidence type="ECO:0000256" key="2">
    <source>
        <dbReference type="ARBA" id="ARBA00009533"/>
    </source>
</evidence>
<dbReference type="PROSITE" id="PS00392">
    <property type="entry name" value="DDC_GAD_HDC_YDC"/>
    <property type="match status" value="1"/>
</dbReference>
<protein>
    <submittedName>
        <fullName evidence="8">Aromatic amino acid decarboxylase</fullName>
    </submittedName>
</protein>
<gene>
    <name evidence="8" type="ORF">MESS2_450081</name>
</gene>
<dbReference type="PANTHER" id="PTHR11999">
    <property type="entry name" value="GROUP II PYRIDOXAL-5-PHOSPHATE DECARBOXYLASE"/>
    <property type="match status" value="1"/>
</dbReference>
<dbReference type="InterPro" id="IPR010977">
    <property type="entry name" value="Aromatic_deC"/>
</dbReference>
<dbReference type="EMBL" id="CAUM01000112">
    <property type="protein sequence ID" value="CCV07067.1"/>
    <property type="molecule type" value="Genomic_DNA"/>
</dbReference>
<dbReference type="PANTHER" id="PTHR11999:SF70">
    <property type="entry name" value="MIP05841P"/>
    <property type="match status" value="1"/>
</dbReference>
<dbReference type="InterPro" id="IPR015421">
    <property type="entry name" value="PyrdxlP-dep_Trfase_major"/>
</dbReference>
<evidence type="ECO:0000256" key="7">
    <source>
        <dbReference type="RuleBase" id="RU000382"/>
    </source>
</evidence>
<dbReference type="GO" id="GO:0019752">
    <property type="term" value="P:carboxylic acid metabolic process"/>
    <property type="evidence" value="ECO:0007669"/>
    <property type="project" value="InterPro"/>
</dbReference>
<keyword evidence="9" id="KW-1185">Reference proteome</keyword>
<dbReference type="InterPro" id="IPR021115">
    <property type="entry name" value="Pyridoxal-P_BS"/>
</dbReference>
<dbReference type="Gene3D" id="3.40.640.10">
    <property type="entry name" value="Type I PLP-dependent aspartate aminotransferase-like (Major domain)"/>
    <property type="match status" value="1"/>
</dbReference>
<dbReference type="AlphaFoldDB" id="M5ERY3"/>
<dbReference type="PRINTS" id="PR00800">
    <property type="entry name" value="YHDCRBOXLASE"/>
</dbReference>
<feature type="modified residue" description="N6-(pyridoxal phosphate)lysine" evidence="6">
    <location>
        <position position="295"/>
    </location>
</feature>
<evidence type="ECO:0000256" key="3">
    <source>
        <dbReference type="ARBA" id="ARBA00022793"/>
    </source>
</evidence>
<dbReference type="STRING" id="1297569.MESS2_450081"/>
<dbReference type="Gene3D" id="1.20.1340.10">
    <property type="entry name" value="dopa decarboxylase, N-terminal domain"/>
    <property type="match status" value="1"/>
</dbReference>
<dbReference type="GO" id="GO:0016831">
    <property type="term" value="F:carboxy-lyase activity"/>
    <property type="evidence" value="ECO:0007669"/>
    <property type="project" value="UniProtKB-KW"/>
</dbReference>
<comment type="caution">
    <text evidence="8">The sequence shown here is derived from an EMBL/GenBank/DDBJ whole genome shotgun (WGS) entry which is preliminary data.</text>
</comment>
<evidence type="ECO:0000313" key="8">
    <source>
        <dbReference type="EMBL" id="CCV07067.1"/>
    </source>
</evidence>
<dbReference type="GO" id="GO:0030170">
    <property type="term" value="F:pyridoxal phosphate binding"/>
    <property type="evidence" value="ECO:0007669"/>
    <property type="project" value="InterPro"/>
</dbReference>
<keyword evidence="3" id="KW-0210">Decarboxylase</keyword>
<keyword evidence="5 7" id="KW-0456">Lyase</keyword>
<dbReference type="InterPro" id="IPR015422">
    <property type="entry name" value="PyrdxlP-dep_Trfase_small"/>
</dbReference>
<sequence length="470" mass="52260">MKGNEFREWSLYAAEWGADYRDTLRERPVRPLVEPGEIFKSINASPPEDGETMQAIFADFEQKILPGMTHWQHPRFFAYFPANAAPASVVAEYLVSAMAAQCMLWQTSPAATELETRVVDWMRQALGLPEGFSGVMQDSASSATLAAVLTMRERALDWQGNKKGLQGQPTLRVYSSDQVHTSIDRAIWVSGIGEENLVRIPVAGRFHAMDIIALEAAIVADRKSGMVPAGIIASVGGTSTGGTDDVAGVAAVARRHGLYLHVDAAWAGSAMICPEYRHFWAGAEQADSIVFNPHKWLGAQFDCSVQFIRQPEDLVRTLAIKPEFLKTHGRDGIINYSEWSVPLGRRFRALKLWFLLRAHGLENLRAMIRNHVVWSERLAARLAGEPDFEIVTEPMLSLFSFRHIAAEGWDADDHNLRLVNAINDDGRIYLTQTRVDGHVAIRFQVGQFETTAADIDTAFETITEIARDLA</sequence>
<dbReference type="InterPro" id="IPR015424">
    <property type="entry name" value="PyrdxlP-dep_Trfase"/>
</dbReference>
<evidence type="ECO:0000256" key="4">
    <source>
        <dbReference type="ARBA" id="ARBA00022898"/>
    </source>
</evidence>
<reference evidence="8 9" key="1">
    <citation type="submission" date="2013-02" db="EMBL/GenBank/DDBJ databases">
        <authorList>
            <person name="Genoscope - CEA"/>
        </authorList>
    </citation>
    <scope>NUCLEOTIDE SEQUENCE [LARGE SCALE GENOMIC DNA]</scope>
    <source>
        <strain evidence="8 9">STM 2683</strain>
    </source>
</reference>
<proteinExistence type="inferred from homology"/>
<dbReference type="SUPFAM" id="SSF53383">
    <property type="entry name" value="PLP-dependent transferases"/>
    <property type="match status" value="1"/>
</dbReference>
<comment type="cofactor">
    <cofactor evidence="1 6 7">
        <name>pyridoxal 5'-phosphate</name>
        <dbReference type="ChEBI" id="CHEBI:597326"/>
    </cofactor>
</comment>
<evidence type="ECO:0000256" key="6">
    <source>
        <dbReference type="PIRSR" id="PIRSR602129-50"/>
    </source>
</evidence>
<comment type="similarity">
    <text evidence="2 7">Belongs to the group II decarboxylase family.</text>
</comment>
<dbReference type="InterPro" id="IPR002129">
    <property type="entry name" value="PyrdxlP-dep_de-COase"/>
</dbReference>
<dbReference type="RefSeq" id="WP_008875961.1">
    <property type="nucleotide sequence ID" value="NZ_CAUM01000112.1"/>
</dbReference>
<evidence type="ECO:0000256" key="1">
    <source>
        <dbReference type="ARBA" id="ARBA00001933"/>
    </source>
</evidence>
<evidence type="ECO:0000313" key="9">
    <source>
        <dbReference type="Proteomes" id="UP000012062"/>
    </source>
</evidence>
<dbReference type="GO" id="GO:0006520">
    <property type="term" value="P:amino acid metabolic process"/>
    <property type="evidence" value="ECO:0007669"/>
    <property type="project" value="InterPro"/>
</dbReference>
<organism evidence="8 9">
    <name type="scientific">Mesorhizobium metallidurans STM 2683</name>
    <dbReference type="NCBI Taxonomy" id="1297569"/>
    <lineage>
        <taxon>Bacteria</taxon>
        <taxon>Pseudomonadati</taxon>
        <taxon>Pseudomonadota</taxon>
        <taxon>Alphaproteobacteria</taxon>
        <taxon>Hyphomicrobiales</taxon>
        <taxon>Phyllobacteriaceae</taxon>
        <taxon>Mesorhizobium</taxon>
    </lineage>
</organism>
<dbReference type="Proteomes" id="UP000012062">
    <property type="component" value="Unassembled WGS sequence"/>
</dbReference>
<dbReference type="eggNOG" id="COG0076">
    <property type="taxonomic scope" value="Bacteria"/>
</dbReference>
<dbReference type="OrthoDB" id="9803665at2"/>
<evidence type="ECO:0000256" key="5">
    <source>
        <dbReference type="ARBA" id="ARBA00023239"/>
    </source>
</evidence>